<dbReference type="Proteomes" id="UP000887576">
    <property type="component" value="Unplaced"/>
</dbReference>
<reference evidence="2" key="1">
    <citation type="submission" date="2022-11" db="UniProtKB">
        <authorList>
            <consortium name="WormBaseParasite"/>
        </authorList>
    </citation>
    <scope>IDENTIFICATION</scope>
</reference>
<protein>
    <submittedName>
        <fullName evidence="2">Uncharacterized protein</fullName>
    </submittedName>
</protein>
<evidence type="ECO:0000313" key="1">
    <source>
        <dbReference type="Proteomes" id="UP000887576"/>
    </source>
</evidence>
<accession>A0AC34PUM4</accession>
<name>A0AC34PUM4_9BILA</name>
<evidence type="ECO:0000313" key="2">
    <source>
        <dbReference type="WBParaSite" id="JU765_v2.g10100.t1"/>
    </source>
</evidence>
<proteinExistence type="predicted"/>
<sequence>MTANKEVIGPCLICGEDATGKHYGVQPCCAGCKTFFRRAVIQRQDTKCRRPGACEQEASVRKMCRACRYKKCLDIGMSKEALQPRRDLIGCRRFSVNRRPSIASSNGFQSPTETDAAPLFSEVKNDLLKFIQKLTATDEAIRARKFEMIRTKMEAKKLAELVKDAKWVPEKFHVMLASDISAVTQVEMVTMMEWAQTLPGFMSLPLMDRVTLLKRFAVHHLILEHGYYTAGLNVQDVWFISNGSCMPRQVNILPEESKRCVAEDRKWRQEKLYKEMTNRCIDEVVYPLRRLQLTPEELCTLKIIMLFNCGNHYHTEDSLSFISEEGRRIIIDIKNKVIAGLFQHYQHVRYNNYEERFGNVILAVSGIFSAAAAMIESYQVMRLFKIVAFDQISEHLLFDAED</sequence>
<organism evidence="1 2">
    <name type="scientific">Panagrolaimus sp. JU765</name>
    <dbReference type="NCBI Taxonomy" id="591449"/>
    <lineage>
        <taxon>Eukaryota</taxon>
        <taxon>Metazoa</taxon>
        <taxon>Ecdysozoa</taxon>
        <taxon>Nematoda</taxon>
        <taxon>Chromadorea</taxon>
        <taxon>Rhabditida</taxon>
        <taxon>Tylenchina</taxon>
        <taxon>Panagrolaimomorpha</taxon>
        <taxon>Panagrolaimoidea</taxon>
        <taxon>Panagrolaimidae</taxon>
        <taxon>Panagrolaimus</taxon>
    </lineage>
</organism>
<dbReference type="WBParaSite" id="JU765_v2.g10100.t1">
    <property type="protein sequence ID" value="JU765_v2.g10100.t1"/>
    <property type="gene ID" value="JU765_v2.g10100"/>
</dbReference>